<dbReference type="Proteomes" id="UP000789901">
    <property type="component" value="Unassembled WGS sequence"/>
</dbReference>
<gene>
    <name evidence="1" type="ORF">GMARGA_LOCUS26948</name>
</gene>
<keyword evidence="2" id="KW-1185">Reference proteome</keyword>
<reference evidence="1 2" key="1">
    <citation type="submission" date="2021-06" db="EMBL/GenBank/DDBJ databases">
        <authorList>
            <person name="Kallberg Y."/>
            <person name="Tangrot J."/>
            <person name="Rosling A."/>
        </authorList>
    </citation>
    <scope>NUCLEOTIDE SEQUENCE [LARGE SCALE GENOMIC DNA]</scope>
    <source>
        <strain evidence="1 2">120-4 pot B 10/14</strain>
    </source>
</reference>
<sequence length="76" mass="9090">DDEIVTKVQCDIKGYNVEYIWYQLTSNMINIINHLCDIYHITKMSIKNKKVEELKKPLQQKLEHISNQCNKNLIRI</sequence>
<evidence type="ECO:0000313" key="2">
    <source>
        <dbReference type="Proteomes" id="UP000789901"/>
    </source>
</evidence>
<proteinExistence type="predicted"/>
<comment type="caution">
    <text evidence="1">The sequence shown here is derived from an EMBL/GenBank/DDBJ whole genome shotgun (WGS) entry which is preliminary data.</text>
</comment>
<protein>
    <submittedName>
        <fullName evidence="1">19228_t:CDS:1</fullName>
    </submittedName>
</protein>
<accession>A0ABN7W5Q3</accession>
<organism evidence="1 2">
    <name type="scientific">Gigaspora margarita</name>
    <dbReference type="NCBI Taxonomy" id="4874"/>
    <lineage>
        <taxon>Eukaryota</taxon>
        <taxon>Fungi</taxon>
        <taxon>Fungi incertae sedis</taxon>
        <taxon>Mucoromycota</taxon>
        <taxon>Glomeromycotina</taxon>
        <taxon>Glomeromycetes</taxon>
        <taxon>Diversisporales</taxon>
        <taxon>Gigasporaceae</taxon>
        <taxon>Gigaspora</taxon>
    </lineage>
</organism>
<dbReference type="EMBL" id="CAJVQB010032212">
    <property type="protein sequence ID" value="CAG8818009.1"/>
    <property type="molecule type" value="Genomic_DNA"/>
</dbReference>
<evidence type="ECO:0000313" key="1">
    <source>
        <dbReference type="EMBL" id="CAG8818009.1"/>
    </source>
</evidence>
<name>A0ABN7W5Q3_GIGMA</name>
<feature type="non-terminal residue" evidence="1">
    <location>
        <position position="1"/>
    </location>
</feature>